<dbReference type="EMBL" id="JAJSOF020000003">
    <property type="protein sequence ID" value="KAJ4450369.1"/>
    <property type="molecule type" value="Genomic_DNA"/>
</dbReference>
<organism evidence="2 3">
    <name type="scientific">Periplaneta americana</name>
    <name type="common">American cockroach</name>
    <name type="synonym">Blatta americana</name>
    <dbReference type="NCBI Taxonomy" id="6978"/>
    <lineage>
        <taxon>Eukaryota</taxon>
        <taxon>Metazoa</taxon>
        <taxon>Ecdysozoa</taxon>
        <taxon>Arthropoda</taxon>
        <taxon>Hexapoda</taxon>
        <taxon>Insecta</taxon>
        <taxon>Pterygota</taxon>
        <taxon>Neoptera</taxon>
        <taxon>Polyneoptera</taxon>
        <taxon>Dictyoptera</taxon>
        <taxon>Blattodea</taxon>
        <taxon>Blattoidea</taxon>
        <taxon>Blattidae</taxon>
        <taxon>Blattinae</taxon>
        <taxon>Periplaneta</taxon>
    </lineage>
</organism>
<proteinExistence type="predicted"/>
<evidence type="ECO:0000313" key="3">
    <source>
        <dbReference type="Proteomes" id="UP001148838"/>
    </source>
</evidence>
<reference evidence="2 3" key="1">
    <citation type="journal article" date="2022" name="Allergy">
        <title>Genome assembly and annotation of Periplaneta americana reveal a comprehensive cockroach allergen profile.</title>
        <authorList>
            <person name="Wang L."/>
            <person name="Xiong Q."/>
            <person name="Saelim N."/>
            <person name="Wang L."/>
            <person name="Nong W."/>
            <person name="Wan A.T."/>
            <person name="Shi M."/>
            <person name="Liu X."/>
            <person name="Cao Q."/>
            <person name="Hui J.H.L."/>
            <person name="Sookrung N."/>
            <person name="Leung T.F."/>
            <person name="Tungtrongchitr A."/>
            <person name="Tsui S.K.W."/>
        </authorList>
    </citation>
    <scope>NUCLEOTIDE SEQUENCE [LARGE SCALE GENOMIC DNA]</scope>
    <source>
        <strain evidence="2">PWHHKU_190912</strain>
    </source>
</reference>
<protein>
    <submittedName>
        <fullName evidence="2">Uncharacterized protein</fullName>
    </submittedName>
</protein>
<evidence type="ECO:0000313" key="2">
    <source>
        <dbReference type="EMBL" id="KAJ4450369.1"/>
    </source>
</evidence>
<feature type="region of interest" description="Disordered" evidence="1">
    <location>
        <begin position="1"/>
        <end position="27"/>
    </location>
</feature>
<evidence type="ECO:0000256" key="1">
    <source>
        <dbReference type="SAM" id="MobiDB-lite"/>
    </source>
</evidence>
<accession>A0ABQ8TUK7</accession>
<name>A0ABQ8TUK7_PERAM</name>
<gene>
    <name evidence="2" type="ORF">ANN_01790</name>
</gene>
<keyword evidence="3" id="KW-1185">Reference proteome</keyword>
<comment type="caution">
    <text evidence="2">The sequence shown here is derived from an EMBL/GenBank/DDBJ whole genome shotgun (WGS) entry which is preliminary data.</text>
</comment>
<sequence>MMWNDDEMKNPRPDRDSNPGSLRDRTDRLDTATCTHTLLSTDVHIRTDHVRYTLRYLHCFSVVFCPHPSDSALNGILAVRYFVMKKRDAPYRVYTSDRSDFLYNRYNQLRNKTNQTIRNAKLKHFRNLSSPGSNSSRLCKNKRNVKN</sequence>
<dbReference type="Proteomes" id="UP001148838">
    <property type="component" value="Unassembled WGS sequence"/>
</dbReference>